<dbReference type="SUPFAM" id="SSF46785">
    <property type="entry name" value="Winged helix' DNA-binding domain"/>
    <property type="match status" value="1"/>
</dbReference>
<accession>A0A2A6FQ66</accession>
<organism evidence="2 3">
    <name type="scientific">Candidatus Lumbricidiphila eiseniae</name>
    <dbReference type="NCBI Taxonomy" id="1969409"/>
    <lineage>
        <taxon>Bacteria</taxon>
        <taxon>Bacillati</taxon>
        <taxon>Actinomycetota</taxon>
        <taxon>Actinomycetes</taxon>
        <taxon>Micrococcales</taxon>
        <taxon>Microbacteriaceae</taxon>
        <taxon>Candidatus Lumbricidiphila</taxon>
    </lineage>
</organism>
<dbReference type="PANTHER" id="PTHR18964">
    <property type="entry name" value="ROK (REPRESSOR, ORF, KINASE) FAMILY"/>
    <property type="match status" value="1"/>
</dbReference>
<protein>
    <recommendedName>
        <fullName evidence="4">Sugar kinase</fullName>
    </recommendedName>
</protein>
<dbReference type="InterPro" id="IPR043129">
    <property type="entry name" value="ATPase_NBD"/>
</dbReference>
<gene>
    <name evidence="2" type="ORF">B5766_09520</name>
</gene>
<dbReference type="Gene3D" id="1.10.10.10">
    <property type="entry name" value="Winged helix-like DNA-binding domain superfamily/Winged helix DNA-binding domain"/>
    <property type="match status" value="1"/>
</dbReference>
<evidence type="ECO:0000313" key="3">
    <source>
        <dbReference type="Proteomes" id="UP000219994"/>
    </source>
</evidence>
<dbReference type="InterPro" id="IPR036390">
    <property type="entry name" value="WH_DNA-bd_sf"/>
</dbReference>
<dbReference type="InterPro" id="IPR036388">
    <property type="entry name" value="WH-like_DNA-bd_sf"/>
</dbReference>
<comment type="caution">
    <text evidence="2">The sequence shown here is derived from an EMBL/GenBank/DDBJ whole genome shotgun (WGS) entry which is preliminary data.</text>
</comment>
<comment type="similarity">
    <text evidence="1">Belongs to the ROK (NagC/XylR) family.</text>
</comment>
<dbReference type="Gene3D" id="3.30.420.40">
    <property type="match status" value="2"/>
</dbReference>
<evidence type="ECO:0000256" key="1">
    <source>
        <dbReference type="ARBA" id="ARBA00006479"/>
    </source>
</evidence>
<proteinExistence type="inferred from homology"/>
<dbReference type="PANTHER" id="PTHR18964:SF169">
    <property type="entry name" value="N-ACETYLMANNOSAMINE KINASE"/>
    <property type="match status" value="1"/>
</dbReference>
<dbReference type="EMBL" id="NAEP01000045">
    <property type="protein sequence ID" value="PDQ34818.1"/>
    <property type="molecule type" value="Genomic_DNA"/>
</dbReference>
<dbReference type="Proteomes" id="UP000219994">
    <property type="component" value="Unassembled WGS sequence"/>
</dbReference>
<dbReference type="Pfam" id="PF00480">
    <property type="entry name" value="ROK"/>
    <property type="match status" value="1"/>
</dbReference>
<sequence length="405" mass="42528">MGTIDYREPVLDVRPRNSSRKLITASRVGETNRGRVLEILHRSGPSSRAELARVLSVNRATIASILQPLIDVGVLVEKPPIAASPAGGKPARPIWFSRNGPLLGAVQVSPDFVAAALLGIDGNVRVRASAVYERDADSQTILSALVEATSTCFSAADLIGIGVAASGMVKISTGSIISMHLTPGLNGIEIGQTLEDRFGTPVLVDHHPRVQALGDLWFGLGRDIEDFASVYTGEALGFGIVHRGSIIRGRDGAGGESGHTTVQLDGALCRCGRRGCWETVATLGWLRQKSSELGLDNASEMTAATLLSQVSDGNTVAAGLMSLYARNLAVGMINNEQILASGTYIMHGDVCGGGKPMLEAIQDWMNKLAPARETNPLVLFATQPDEITLLGGGGLILSSAFATVA</sequence>
<evidence type="ECO:0008006" key="4">
    <source>
        <dbReference type="Google" id="ProtNLM"/>
    </source>
</evidence>
<dbReference type="InterPro" id="IPR000600">
    <property type="entry name" value="ROK"/>
</dbReference>
<reference evidence="3" key="1">
    <citation type="submission" date="2017-03" db="EMBL/GenBank/DDBJ databases">
        <authorList>
            <person name="Lund M.B."/>
        </authorList>
    </citation>
    <scope>NUCLEOTIDE SEQUENCE [LARGE SCALE GENOMIC DNA]</scope>
</reference>
<dbReference type="AlphaFoldDB" id="A0A2A6FQ66"/>
<evidence type="ECO:0000313" key="2">
    <source>
        <dbReference type="EMBL" id="PDQ34818.1"/>
    </source>
</evidence>
<name>A0A2A6FQ66_9MICO</name>
<dbReference type="SUPFAM" id="SSF53067">
    <property type="entry name" value="Actin-like ATPase domain"/>
    <property type="match status" value="1"/>
</dbReference>